<protein>
    <submittedName>
        <fullName evidence="1">Type VI secretion system baseplate subunit TssF</fullName>
    </submittedName>
</protein>
<evidence type="ECO:0000313" key="1">
    <source>
        <dbReference type="EMBL" id="XBV45714.1"/>
    </source>
</evidence>
<sequence>MNEHDFLKYFDSEMRYLKAAAQEFAEQHPEAGRRLGVDGMSLKMNDSVEQLFQGFSLMMAQMRRKIDDDIPELTEPLLGHLLPVVNRTLPSMSVVEFTPDSVAQVRDAVLPEGTTLLTRPMDITGLRCPYRTTDALKLHPLALGEITTPFHPDGHQMISLRFTLSPQADTSQIDLSDIPLYIHGDRPVQSLLYHALTRHLSNITLRLPQSENHDPQPFSGDIRARWQQHWRPVWPESDSPALCGEVRPLLEYFSFPARYAFFTLSGLNTLPFNESCREVMLDIHLSQPLPHDISLPADALRIHCVPVINLFTLNAEPLKVKPAVLDYRLRPHRLRDQHTEIYSVDEVAASETLDKRRYVPYRHFRQKGGMLQRKESWPERYFHTRIWRGVSGLYETLLMLGGDASETDRGEDDATLFMNITCTNGNYPRMALEKAVFDGSAVTGNLTLQCTTRHPPSMPYYPPTTQLYQWHVMSLLHPRALSQMISDAASLRAVLALFDWSNDDNNRRRISGIRHVSWRQDYNASYHWHGVRIRVALDETQFSGTGDARLFCELLEQFLTQYASVVRFIQLTVLLTASGTEWAWPERRIDRVLM</sequence>
<dbReference type="NCBIfam" id="TIGR03359">
    <property type="entry name" value="VI_chp_6"/>
    <property type="match status" value="1"/>
</dbReference>
<dbReference type="EMBL" id="CP158292">
    <property type="protein sequence ID" value="XBV45714.1"/>
    <property type="molecule type" value="Genomic_DNA"/>
</dbReference>
<reference evidence="1" key="1">
    <citation type="submission" date="2024-06" db="EMBL/GenBank/DDBJ databases">
        <title>Multiomics insights into the TNT degradation mechanism by Pantoea sp. BJ2 isolated from an ammunition destruction site.</title>
        <authorList>
            <person name="Luo J."/>
        </authorList>
    </citation>
    <scope>NUCLEOTIDE SEQUENCE</scope>
    <source>
        <strain evidence="1">BJ2</strain>
    </source>
</reference>
<dbReference type="PANTHER" id="PTHR35370:SF4">
    <property type="entry name" value="TYPE VI SECRETION SYSTEM BASEPLATE SUBUNIT TSSF"/>
    <property type="match status" value="1"/>
</dbReference>
<gene>
    <name evidence="1" type="primary">tssF</name>
    <name evidence="1" type="ORF">AAF463_05180</name>
</gene>
<name>A0AAU7TY74_9GAMM</name>
<proteinExistence type="predicted"/>
<organism evidence="1">
    <name type="scientific">Pantoea sp. BJ2</name>
    <dbReference type="NCBI Taxonomy" id="3141322"/>
    <lineage>
        <taxon>Bacteria</taxon>
        <taxon>Pseudomonadati</taxon>
        <taxon>Pseudomonadota</taxon>
        <taxon>Gammaproteobacteria</taxon>
        <taxon>Enterobacterales</taxon>
        <taxon>Erwiniaceae</taxon>
        <taxon>Pantoea</taxon>
    </lineage>
</organism>
<dbReference type="AlphaFoldDB" id="A0AAU7TY74"/>
<dbReference type="Pfam" id="PF05947">
    <property type="entry name" value="T6SS_TssF"/>
    <property type="match status" value="1"/>
</dbReference>
<dbReference type="PANTHER" id="PTHR35370">
    <property type="entry name" value="CYTOPLASMIC PROTEIN-RELATED-RELATED"/>
    <property type="match status" value="1"/>
</dbReference>
<dbReference type="RefSeq" id="WP_350261638.1">
    <property type="nucleotide sequence ID" value="NZ_CP158292.1"/>
</dbReference>
<accession>A0AAU7TY74</accession>
<dbReference type="InterPro" id="IPR010272">
    <property type="entry name" value="T6SS_TssF"/>
</dbReference>